<feature type="chain" id="PRO_5002510089" description="Porin" evidence="1">
    <location>
        <begin position="21"/>
        <end position="266"/>
    </location>
</feature>
<feature type="signal peptide" evidence="1">
    <location>
        <begin position="1"/>
        <end position="20"/>
    </location>
</feature>
<protein>
    <recommendedName>
        <fullName evidence="4">Porin</fullName>
    </recommendedName>
</protein>
<dbReference type="OrthoDB" id="5758646at2"/>
<organism evidence="2 3">
    <name type="scientific">Kangiella geojedonensis</name>
    <dbReference type="NCBI Taxonomy" id="914150"/>
    <lineage>
        <taxon>Bacteria</taxon>
        <taxon>Pseudomonadati</taxon>
        <taxon>Pseudomonadota</taxon>
        <taxon>Gammaproteobacteria</taxon>
        <taxon>Kangiellales</taxon>
        <taxon>Kangiellaceae</taxon>
        <taxon>Kangiella</taxon>
    </lineage>
</organism>
<evidence type="ECO:0000313" key="3">
    <source>
        <dbReference type="Proteomes" id="UP000034071"/>
    </source>
</evidence>
<dbReference type="HOGENOM" id="CLU_1057145_0_0_6"/>
<evidence type="ECO:0000256" key="1">
    <source>
        <dbReference type="SAM" id="SignalP"/>
    </source>
</evidence>
<keyword evidence="1" id="KW-0732">Signal</keyword>
<dbReference type="RefSeq" id="WP_052735316.1">
    <property type="nucleotide sequence ID" value="NZ_CP010975.1"/>
</dbReference>
<sequence length="266" mass="29567">MKFKLLTAAAILSTSMSVSSNEYQWFSELAYSNIDAGGGLVDALSLEGQYFFDNKKALGPYNEFEYINKVSNIDASYSNIGLGDYYVTQASGEFFVNNFLLGLGLSDDKFGNNPKDFTLGYLFSDNFLVRVDAVDPEEGDTVYNISAAYNHQINATDYIGFTLATDDDTDMVSLSSKYFTHLGDDNYLAAEFSIVDTDVDNYWSLGASYYFNKATSVFASLDDNDLYEIGARHFFDENISLYGAYSSQDDSGFDIDIYTIGLTAQF</sequence>
<keyword evidence="3" id="KW-1185">Reference proteome</keyword>
<dbReference type="InterPro" id="IPR031593">
    <property type="entry name" value="Porin_7"/>
</dbReference>
<dbReference type="SUPFAM" id="SSF56935">
    <property type="entry name" value="Porins"/>
    <property type="match status" value="1"/>
</dbReference>
<evidence type="ECO:0008006" key="4">
    <source>
        <dbReference type="Google" id="ProtNLM"/>
    </source>
</evidence>
<dbReference type="EMBL" id="CP010975">
    <property type="protein sequence ID" value="AKE52082.1"/>
    <property type="molecule type" value="Genomic_DNA"/>
</dbReference>
<gene>
    <name evidence="2" type="ORF">TQ33_1122</name>
</gene>
<reference evidence="2 3" key="1">
    <citation type="submission" date="2015-02" db="EMBL/GenBank/DDBJ databases">
        <title>Complete genome sequence of Kangiella geojedonensis strain YCS-5T.</title>
        <authorList>
            <person name="Kim K.M."/>
        </authorList>
    </citation>
    <scope>NUCLEOTIDE SEQUENCE [LARGE SCALE GENOMIC DNA]</scope>
    <source>
        <strain evidence="2 3">YCS-5</strain>
    </source>
</reference>
<dbReference type="Proteomes" id="UP000034071">
    <property type="component" value="Chromosome"/>
</dbReference>
<proteinExistence type="predicted"/>
<dbReference type="KEGG" id="kge:TQ33_1122"/>
<evidence type="ECO:0000313" key="2">
    <source>
        <dbReference type="EMBL" id="AKE52082.1"/>
    </source>
</evidence>
<dbReference type="AlphaFoldDB" id="A0A0F6TQL6"/>
<dbReference type="Pfam" id="PF16956">
    <property type="entry name" value="Porin_7"/>
    <property type="match status" value="1"/>
</dbReference>
<accession>A0A0F6TQL6</accession>
<name>A0A0F6TQL6_9GAMM</name>